<dbReference type="Gene3D" id="3.10.129.10">
    <property type="entry name" value="Hotdog Thioesterase"/>
    <property type="match status" value="1"/>
</dbReference>
<name>A0A239FXM9_9SPHN</name>
<keyword evidence="2 3" id="KW-0378">Hydrolase</keyword>
<dbReference type="Proteomes" id="UP000198281">
    <property type="component" value="Unassembled WGS sequence"/>
</dbReference>
<organism evidence="3 4">
    <name type="scientific">Edaphosphingomonas laterariae</name>
    <dbReference type="NCBI Taxonomy" id="861865"/>
    <lineage>
        <taxon>Bacteria</taxon>
        <taxon>Pseudomonadati</taxon>
        <taxon>Pseudomonadota</taxon>
        <taxon>Alphaproteobacteria</taxon>
        <taxon>Sphingomonadales</taxon>
        <taxon>Rhizorhabdaceae</taxon>
        <taxon>Edaphosphingomonas</taxon>
    </lineage>
</organism>
<dbReference type="GO" id="GO:0047617">
    <property type="term" value="F:fatty acyl-CoA hydrolase activity"/>
    <property type="evidence" value="ECO:0007669"/>
    <property type="project" value="TreeGrafter"/>
</dbReference>
<dbReference type="EMBL" id="FZOS01000010">
    <property type="protein sequence ID" value="SNS60963.1"/>
    <property type="molecule type" value="Genomic_DNA"/>
</dbReference>
<proteinExistence type="inferred from homology"/>
<dbReference type="PANTHER" id="PTHR31793:SF37">
    <property type="entry name" value="ACYL-COA THIOESTER HYDROLASE YBGC"/>
    <property type="match status" value="1"/>
</dbReference>
<evidence type="ECO:0000313" key="3">
    <source>
        <dbReference type="EMBL" id="SNS60963.1"/>
    </source>
</evidence>
<gene>
    <name evidence="3" type="ORF">SAMN06295912_11062</name>
</gene>
<accession>A0A239FXM9</accession>
<dbReference type="PROSITE" id="PS01328">
    <property type="entry name" value="4HBCOA_THIOESTERASE"/>
    <property type="match status" value="1"/>
</dbReference>
<keyword evidence="4" id="KW-1185">Reference proteome</keyword>
<dbReference type="InterPro" id="IPR029069">
    <property type="entry name" value="HotDog_dom_sf"/>
</dbReference>
<dbReference type="OrthoDB" id="9808429at2"/>
<dbReference type="PIRSF" id="PIRSF003230">
    <property type="entry name" value="YbgC"/>
    <property type="match status" value="1"/>
</dbReference>
<dbReference type="InterPro" id="IPR006684">
    <property type="entry name" value="YbgC/YbaW"/>
</dbReference>
<reference evidence="4" key="1">
    <citation type="submission" date="2017-06" db="EMBL/GenBank/DDBJ databases">
        <authorList>
            <person name="Varghese N."/>
            <person name="Submissions S."/>
        </authorList>
    </citation>
    <scope>NUCLEOTIDE SEQUENCE [LARGE SCALE GENOMIC DNA]</scope>
    <source>
        <strain evidence="4">LNB2</strain>
    </source>
</reference>
<dbReference type="InterPro" id="IPR050563">
    <property type="entry name" value="4-hydroxybenzoyl-CoA_TE"/>
</dbReference>
<dbReference type="InterPro" id="IPR008272">
    <property type="entry name" value="HB-CoA_thioesterase_AS"/>
</dbReference>
<evidence type="ECO:0000313" key="4">
    <source>
        <dbReference type="Proteomes" id="UP000198281"/>
    </source>
</evidence>
<evidence type="ECO:0000256" key="1">
    <source>
        <dbReference type="ARBA" id="ARBA00005953"/>
    </source>
</evidence>
<sequence length="154" mass="17655">MVKDAEDRPFAGRFVDGEHRFALRVYFEDTDLTGVVYHANYLRFMERARSDMLRVAGIDQRAAQEGDEGYYAVADLAIRYRRPAKLDDALLILSRVREIRAASCVIHQRVMRGDEVVAEADVTAAFLSPDGRPRRQPRGWIEIFERLKGNQIPS</sequence>
<comment type="similarity">
    <text evidence="1">Belongs to the 4-hydroxybenzoyl-CoA thioesterase family.</text>
</comment>
<dbReference type="PANTHER" id="PTHR31793">
    <property type="entry name" value="4-HYDROXYBENZOYL-COA THIOESTERASE FAMILY MEMBER"/>
    <property type="match status" value="1"/>
</dbReference>
<dbReference type="RefSeq" id="WP_089219664.1">
    <property type="nucleotide sequence ID" value="NZ_FZOS01000010.1"/>
</dbReference>
<dbReference type="FunFam" id="3.10.129.10:FF:000004">
    <property type="entry name" value="Tol-pal system-associated acyl-CoA thioesterase"/>
    <property type="match status" value="1"/>
</dbReference>
<dbReference type="NCBIfam" id="TIGR00051">
    <property type="entry name" value="YbgC/FadM family acyl-CoA thioesterase"/>
    <property type="match status" value="1"/>
</dbReference>
<evidence type="ECO:0000256" key="2">
    <source>
        <dbReference type="ARBA" id="ARBA00022801"/>
    </source>
</evidence>
<dbReference type="SUPFAM" id="SSF54637">
    <property type="entry name" value="Thioesterase/thiol ester dehydrase-isomerase"/>
    <property type="match status" value="1"/>
</dbReference>
<dbReference type="AlphaFoldDB" id="A0A239FXM9"/>
<protein>
    <submittedName>
        <fullName evidence="3">Acyl-CoA thioester hydrolase</fullName>
    </submittedName>
</protein>
<dbReference type="Pfam" id="PF13279">
    <property type="entry name" value="4HBT_2"/>
    <property type="match status" value="1"/>
</dbReference>
<dbReference type="CDD" id="cd00586">
    <property type="entry name" value="4HBT"/>
    <property type="match status" value="1"/>
</dbReference>